<gene>
    <name evidence="3" type="primary">glpE</name>
    <name evidence="5" type="ORF">BFW38_02340</name>
</gene>
<dbReference type="NCBIfam" id="NF001195">
    <property type="entry name" value="PRK00162.1"/>
    <property type="match status" value="1"/>
</dbReference>
<dbReference type="SMART" id="SM00450">
    <property type="entry name" value="RHOD"/>
    <property type="match status" value="1"/>
</dbReference>
<keyword evidence="1 3" id="KW-0963">Cytoplasm</keyword>
<dbReference type="InterPro" id="IPR001763">
    <property type="entry name" value="Rhodanese-like_dom"/>
</dbReference>
<dbReference type="RefSeq" id="WP_068996940.1">
    <property type="nucleotide sequence ID" value="NZ_MDTQ01000001.1"/>
</dbReference>
<organism evidence="5 6">
    <name type="scientific">Terasakiispira papahanaumokuakeensis</name>
    <dbReference type="NCBI Taxonomy" id="197479"/>
    <lineage>
        <taxon>Bacteria</taxon>
        <taxon>Pseudomonadati</taxon>
        <taxon>Pseudomonadota</taxon>
        <taxon>Gammaproteobacteria</taxon>
        <taxon>Oceanospirillales</taxon>
        <taxon>Terasakiispira</taxon>
    </lineage>
</organism>
<dbReference type="GO" id="GO:0004792">
    <property type="term" value="F:thiosulfate-cyanide sulfurtransferase activity"/>
    <property type="evidence" value="ECO:0007669"/>
    <property type="project" value="UniProtKB-UniRule"/>
</dbReference>
<comment type="caution">
    <text evidence="5">The sequence shown here is derived from an EMBL/GenBank/DDBJ whole genome shotgun (WGS) entry which is preliminary data.</text>
</comment>
<comment type="subcellular location">
    <subcellularLocation>
        <location evidence="3">Cytoplasm</location>
    </subcellularLocation>
</comment>
<dbReference type="EC" id="2.8.1.1" evidence="3"/>
<accession>A0A1E2V7C6</accession>
<dbReference type="PANTHER" id="PTHR43031:SF6">
    <property type="entry name" value="THIOSULFATE SULFURTRANSFERASE GLPE"/>
    <property type="match status" value="1"/>
</dbReference>
<dbReference type="Pfam" id="PF00581">
    <property type="entry name" value="Rhodanese"/>
    <property type="match status" value="1"/>
</dbReference>
<dbReference type="Gene3D" id="3.40.250.10">
    <property type="entry name" value="Rhodanese-like domain"/>
    <property type="match status" value="1"/>
</dbReference>
<evidence type="ECO:0000256" key="3">
    <source>
        <dbReference type="HAMAP-Rule" id="MF_01009"/>
    </source>
</evidence>
<evidence type="ECO:0000256" key="2">
    <source>
        <dbReference type="ARBA" id="ARBA00022679"/>
    </source>
</evidence>
<feature type="domain" description="Rhodanese" evidence="4">
    <location>
        <begin position="16"/>
        <end position="104"/>
    </location>
</feature>
<dbReference type="SUPFAM" id="SSF52821">
    <property type="entry name" value="Rhodanese/Cell cycle control phosphatase"/>
    <property type="match status" value="1"/>
</dbReference>
<sequence>MTFQHLDMTQAPEVLADDAAVCVDIRDPNSFALGRIPGSLHLDNDSIRDFLAQTPRESIVVVCCYHGISSQSAAEFLSEQGFAKVFSLSGGFEQWASQYPEQVERD</sequence>
<evidence type="ECO:0000256" key="1">
    <source>
        <dbReference type="ARBA" id="ARBA00022490"/>
    </source>
</evidence>
<dbReference type="InterPro" id="IPR050229">
    <property type="entry name" value="GlpE_sulfurtransferase"/>
</dbReference>
<dbReference type="PANTHER" id="PTHR43031">
    <property type="entry name" value="FAD-DEPENDENT OXIDOREDUCTASE"/>
    <property type="match status" value="1"/>
</dbReference>
<comment type="catalytic activity">
    <reaction evidence="3">
        <text>thiosulfate + hydrogen cyanide = thiocyanate + sulfite + 2 H(+)</text>
        <dbReference type="Rhea" id="RHEA:16881"/>
        <dbReference type="ChEBI" id="CHEBI:15378"/>
        <dbReference type="ChEBI" id="CHEBI:17359"/>
        <dbReference type="ChEBI" id="CHEBI:18022"/>
        <dbReference type="ChEBI" id="CHEBI:18407"/>
        <dbReference type="ChEBI" id="CHEBI:33542"/>
        <dbReference type="EC" id="2.8.1.1"/>
    </reaction>
</comment>
<reference evidence="5 6" key="1">
    <citation type="submission" date="2016-08" db="EMBL/GenBank/DDBJ databases">
        <authorList>
            <person name="Seilhamer J.J."/>
        </authorList>
    </citation>
    <scope>NUCLEOTIDE SEQUENCE [LARGE SCALE GENOMIC DNA]</scope>
    <source>
        <strain evidence="5 6">PH27A</strain>
    </source>
</reference>
<comment type="function">
    <text evidence="3">Transferase that catalyzes the transfer of sulfur from thiosulfate to thiophilic acceptors such as cyanide or dithiols. May function in a CysM-independent thiosulfate assimilation pathway by catalyzing the conversion of thiosulfate to sulfite, which can then be used for L-cysteine biosynthesis.</text>
</comment>
<evidence type="ECO:0000259" key="4">
    <source>
        <dbReference type="PROSITE" id="PS50206"/>
    </source>
</evidence>
<protein>
    <recommendedName>
        <fullName evidence="3">Thiosulfate sulfurtransferase GlpE</fullName>
        <ecNumber evidence="3">2.8.1.1</ecNumber>
    </recommendedName>
</protein>
<dbReference type="GO" id="GO:0103041">
    <property type="term" value="F:thiosulfate-thioredoxin sulfurtransferase activity"/>
    <property type="evidence" value="ECO:0007669"/>
    <property type="project" value="RHEA"/>
</dbReference>
<keyword evidence="2 3" id="KW-0808">Transferase</keyword>
<dbReference type="Proteomes" id="UP000094291">
    <property type="component" value="Unassembled WGS sequence"/>
</dbReference>
<comment type="similarity">
    <text evidence="3">Belongs to the GlpE family.</text>
</comment>
<proteinExistence type="inferred from homology"/>
<dbReference type="OrthoDB" id="9811849at2"/>
<name>A0A1E2V7C6_9GAMM</name>
<dbReference type="InterPro" id="IPR036873">
    <property type="entry name" value="Rhodanese-like_dom_sf"/>
</dbReference>
<dbReference type="InterPro" id="IPR023695">
    <property type="entry name" value="Thiosulf_sulfurTrfase"/>
</dbReference>
<keyword evidence="6" id="KW-1185">Reference proteome</keyword>
<dbReference type="PROSITE" id="PS50206">
    <property type="entry name" value="RHODANESE_3"/>
    <property type="match status" value="1"/>
</dbReference>
<dbReference type="AlphaFoldDB" id="A0A1E2V7C6"/>
<evidence type="ECO:0000313" key="6">
    <source>
        <dbReference type="Proteomes" id="UP000094291"/>
    </source>
</evidence>
<dbReference type="CDD" id="cd01444">
    <property type="entry name" value="GlpE_ST"/>
    <property type="match status" value="1"/>
</dbReference>
<feature type="active site" description="Cysteine persulfide intermediate" evidence="3">
    <location>
        <position position="64"/>
    </location>
</feature>
<dbReference type="HAMAP" id="MF_01009">
    <property type="entry name" value="Thiosulf_sulfurtr"/>
    <property type="match status" value="1"/>
</dbReference>
<comment type="catalytic activity">
    <reaction evidence="3">
        <text>thiosulfate + [thioredoxin]-dithiol = [thioredoxin]-disulfide + hydrogen sulfide + sulfite + 2 H(+)</text>
        <dbReference type="Rhea" id="RHEA:83859"/>
        <dbReference type="Rhea" id="RHEA-COMP:10698"/>
        <dbReference type="Rhea" id="RHEA-COMP:10700"/>
        <dbReference type="ChEBI" id="CHEBI:15378"/>
        <dbReference type="ChEBI" id="CHEBI:17359"/>
        <dbReference type="ChEBI" id="CHEBI:29919"/>
        <dbReference type="ChEBI" id="CHEBI:29950"/>
        <dbReference type="ChEBI" id="CHEBI:33542"/>
        <dbReference type="ChEBI" id="CHEBI:50058"/>
    </reaction>
</comment>
<dbReference type="GO" id="GO:0005737">
    <property type="term" value="C:cytoplasm"/>
    <property type="evidence" value="ECO:0007669"/>
    <property type="project" value="UniProtKB-SubCell"/>
</dbReference>
<dbReference type="STRING" id="197479.BFW38_02340"/>
<evidence type="ECO:0000313" key="5">
    <source>
        <dbReference type="EMBL" id="ODC02555.1"/>
    </source>
</evidence>
<dbReference type="EMBL" id="MDTQ01000001">
    <property type="protein sequence ID" value="ODC02555.1"/>
    <property type="molecule type" value="Genomic_DNA"/>
</dbReference>